<name>A0A9D2D0K0_9FIRM</name>
<comment type="caution">
    <text evidence="5">The sequence shown here is derived from an EMBL/GenBank/DDBJ whole genome shotgun (WGS) entry which is preliminary data.</text>
</comment>
<dbReference type="Proteomes" id="UP000824024">
    <property type="component" value="Unassembled WGS sequence"/>
</dbReference>
<keyword evidence="1" id="KW-0805">Transcription regulation</keyword>
<reference evidence="5" key="1">
    <citation type="journal article" date="2021" name="PeerJ">
        <title>Extensive microbial diversity within the chicken gut microbiome revealed by metagenomics and culture.</title>
        <authorList>
            <person name="Gilroy R."/>
            <person name="Ravi A."/>
            <person name="Getino M."/>
            <person name="Pursley I."/>
            <person name="Horton D.L."/>
            <person name="Alikhan N.F."/>
            <person name="Baker D."/>
            <person name="Gharbi K."/>
            <person name="Hall N."/>
            <person name="Watson M."/>
            <person name="Adriaenssens E.M."/>
            <person name="Foster-Nyarko E."/>
            <person name="Jarju S."/>
            <person name="Secka A."/>
            <person name="Antonio M."/>
            <person name="Oren A."/>
            <person name="Chaudhuri R.R."/>
            <person name="La Ragione R."/>
            <person name="Hildebrand F."/>
            <person name="Pallen M.J."/>
        </authorList>
    </citation>
    <scope>NUCLEOTIDE SEQUENCE</scope>
    <source>
        <strain evidence="5">CHK192-9172</strain>
    </source>
</reference>
<protein>
    <submittedName>
        <fullName evidence="5">MarR family transcriptional regulator</fullName>
    </submittedName>
</protein>
<evidence type="ECO:0000256" key="3">
    <source>
        <dbReference type="ARBA" id="ARBA00023163"/>
    </source>
</evidence>
<dbReference type="InterPro" id="IPR023187">
    <property type="entry name" value="Tscrpt_reg_MarR-type_CS"/>
</dbReference>
<gene>
    <name evidence="5" type="ORF">IAA08_00100</name>
</gene>
<keyword evidence="3" id="KW-0804">Transcription</keyword>
<dbReference type="PRINTS" id="PR00598">
    <property type="entry name" value="HTHMARR"/>
</dbReference>
<evidence type="ECO:0000313" key="5">
    <source>
        <dbReference type="EMBL" id="HIZ06318.1"/>
    </source>
</evidence>
<evidence type="ECO:0000259" key="4">
    <source>
        <dbReference type="PROSITE" id="PS50995"/>
    </source>
</evidence>
<dbReference type="InterPro" id="IPR036388">
    <property type="entry name" value="WH-like_DNA-bd_sf"/>
</dbReference>
<proteinExistence type="predicted"/>
<evidence type="ECO:0000256" key="1">
    <source>
        <dbReference type="ARBA" id="ARBA00023015"/>
    </source>
</evidence>
<keyword evidence="2" id="KW-0238">DNA-binding</keyword>
<dbReference type="PANTHER" id="PTHR42756:SF1">
    <property type="entry name" value="TRANSCRIPTIONAL REPRESSOR OF EMRAB OPERON"/>
    <property type="match status" value="1"/>
</dbReference>
<sequence length="156" mass="18446">MEVNEDQDIRFHICRNLKILDRMMDDHCNKDMEDIGLTGRQFDVIQYLAMCKQDRVKQVMIEKDFKLSNPTVSGILNRMEKNGFIRRLPDEEDKRCNYIVLTSKALETRSLARSRGRAMEKTLFTGVSEEEISLFYEVLKKLCDNIAQMRMKQEKE</sequence>
<dbReference type="GO" id="GO:0003677">
    <property type="term" value="F:DNA binding"/>
    <property type="evidence" value="ECO:0007669"/>
    <property type="project" value="UniProtKB-KW"/>
</dbReference>
<accession>A0A9D2D0K0</accession>
<organism evidence="5 6">
    <name type="scientific">Candidatus Eubacterium avistercoris</name>
    <dbReference type="NCBI Taxonomy" id="2838567"/>
    <lineage>
        <taxon>Bacteria</taxon>
        <taxon>Bacillati</taxon>
        <taxon>Bacillota</taxon>
        <taxon>Clostridia</taxon>
        <taxon>Eubacteriales</taxon>
        <taxon>Eubacteriaceae</taxon>
        <taxon>Eubacterium</taxon>
    </lineage>
</organism>
<reference evidence="5" key="2">
    <citation type="submission" date="2021-04" db="EMBL/GenBank/DDBJ databases">
        <authorList>
            <person name="Gilroy R."/>
        </authorList>
    </citation>
    <scope>NUCLEOTIDE SEQUENCE</scope>
    <source>
        <strain evidence="5">CHK192-9172</strain>
    </source>
</reference>
<evidence type="ECO:0000256" key="2">
    <source>
        <dbReference type="ARBA" id="ARBA00023125"/>
    </source>
</evidence>
<dbReference type="Gene3D" id="1.10.10.10">
    <property type="entry name" value="Winged helix-like DNA-binding domain superfamily/Winged helix DNA-binding domain"/>
    <property type="match status" value="1"/>
</dbReference>
<dbReference type="InterPro" id="IPR036390">
    <property type="entry name" value="WH_DNA-bd_sf"/>
</dbReference>
<dbReference type="PANTHER" id="PTHR42756">
    <property type="entry name" value="TRANSCRIPTIONAL REGULATOR, MARR"/>
    <property type="match status" value="1"/>
</dbReference>
<feature type="domain" description="HTH marR-type" evidence="4">
    <location>
        <begin position="10"/>
        <end position="144"/>
    </location>
</feature>
<dbReference type="InterPro" id="IPR000835">
    <property type="entry name" value="HTH_MarR-typ"/>
</dbReference>
<dbReference type="GO" id="GO:0003700">
    <property type="term" value="F:DNA-binding transcription factor activity"/>
    <property type="evidence" value="ECO:0007669"/>
    <property type="project" value="InterPro"/>
</dbReference>
<dbReference type="AlphaFoldDB" id="A0A9D2D0K0"/>
<dbReference type="SMART" id="SM00347">
    <property type="entry name" value="HTH_MARR"/>
    <property type="match status" value="1"/>
</dbReference>
<dbReference type="PROSITE" id="PS50995">
    <property type="entry name" value="HTH_MARR_2"/>
    <property type="match status" value="1"/>
</dbReference>
<dbReference type="SUPFAM" id="SSF46785">
    <property type="entry name" value="Winged helix' DNA-binding domain"/>
    <property type="match status" value="1"/>
</dbReference>
<dbReference type="PROSITE" id="PS01117">
    <property type="entry name" value="HTH_MARR_1"/>
    <property type="match status" value="1"/>
</dbReference>
<dbReference type="Pfam" id="PF01047">
    <property type="entry name" value="MarR"/>
    <property type="match status" value="1"/>
</dbReference>
<dbReference type="EMBL" id="DXCH01000003">
    <property type="protein sequence ID" value="HIZ06318.1"/>
    <property type="molecule type" value="Genomic_DNA"/>
</dbReference>
<evidence type="ECO:0000313" key="6">
    <source>
        <dbReference type="Proteomes" id="UP000824024"/>
    </source>
</evidence>